<evidence type="ECO:0000256" key="14">
    <source>
        <dbReference type="ARBA" id="ARBA00023212"/>
    </source>
</evidence>
<dbReference type="GO" id="GO:0005930">
    <property type="term" value="C:axoneme"/>
    <property type="evidence" value="ECO:0007669"/>
    <property type="project" value="UniProtKB-SubCell"/>
</dbReference>
<dbReference type="InterPro" id="IPR039687">
    <property type="entry name" value="NPHP1"/>
</dbReference>
<evidence type="ECO:0000313" key="23">
    <source>
        <dbReference type="RefSeq" id="XP_034283409.1"/>
    </source>
</evidence>
<evidence type="ECO:0000256" key="5">
    <source>
        <dbReference type="ARBA" id="ARBA00022443"/>
    </source>
</evidence>
<keyword evidence="5 18" id="KW-0728">SH3 domain</keyword>
<feature type="chain" id="PRO_5028319858" description="Nephrocystin-1" evidence="20">
    <location>
        <begin position="20"/>
        <end position="721"/>
    </location>
</feature>
<comment type="similarity">
    <text evidence="16">Belongs to the nephrocystin-1 family.</text>
</comment>
<dbReference type="CTD" id="4867"/>
<evidence type="ECO:0000256" key="16">
    <source>
        <dbReference type="ARBA" id="ARBA00060725"/>
    </source>
</evidence>
<keyword evidence="22" id="KW-1185">Reference proteome</keyword>
<evidence type="ECO:0000256" key="3">
    <source>
        <dbReference type="ARBA" id="ARBA00004536"/>
    </source>
</evidence>
<keyword evidence="15" id="KW-0966">Cell projection</keyword>
<dbReference type="GO" id="GO:0007283">
    <property type="term" value="P:spermatogenesis"/>
    <property type="evidence" value="ECO:0007669"/>
    <property type="project" value="UniProtKB-KW"/>
</dbReference>
<evidence type="ECO:0000313" key="22">
    <source>
        <dbReference type="Proteomes" id="UP001652622"/>
    </source>
</evidence>
<keyword evidence="11" id="KW-0965">Cell junction</keyword>
<proteinExistence type="inferred from homology"/>
<evidence type="ECO:0000256" key="20">
    <source>
        <dbReference type="SAM" id="SignalP"/>
    </source>
</evidence>
<feature type="compositionally biased region" description="Acidic residues" evidence="19">
    <location>
        <begin position="162"/>
        <end position="194"/>
    </location>
</feature>
<feature type="region of interest" description="Disordered" evidence="19">
    <location>
        <begin position="94"/>
        <end position="117"/>
    </location>
</feature>
<gene>
    <name evidence="23" type="primary">NPHP1</name>
</gene>
<keyword evidence="7" id="KW-0597">Phosphoprotein</keyword>
<feature type="signal peptide" evidence="20">
    <location>
        <begin position="1"/>
        <end position="19"/>
    </location>
</feature>
<evidence type="ECO:0000256" key="13">
    <source>
        <dbReference type="ARBA" id="ARBA00023069"/>
    </source>
</evidence>
<dbReference type="GO" id="GO:0005923">
    <property type="term" value="C:bicellular tight junction"/>
    <property type="evidence" value="ECO:0007669"/>
    <property type="project" value="UniProtKB-SubCell"/>
</dbReference>
<feature type="region of interest" description="Disordered" evidence="19">
    <location>
        <begin position="141"/>
        <end position="197"/>
    </location>
</feature>
<keyword evidence="20" id="KW-0732">Signal</keyword>
<keyword evidence="8" id="KW-0221">Differentiation</keyword>
<reference evidence="23" key="1">
    <citation type="submission" date="2025-08" db="UniProtKB">
        <authorList>
            <consortium name="RefSeq"/>
        </authorList>
    </citation>
    <scope>IDENTIFICATION</scope>
    <source>
        <tissue evidence="23">Blood</tissue>
    </source>
</reference>
<dbReference type="FunCoup" id="A0A6P9CKG4">
    <property type="interactions" value="100"/>
</dbReference>
<evidence type="ECO:0000256" key="12">
    <source>
        <dbReference type="ARBA" id="ARBA00023054"/>
    </source>
</evidence>
<dbReference type="KEGG" id="pgut:117671569"/>
<dbReference type="PROSITE" id="PS50002">
    <property type="entry name" value="SH3"/>
    <property type="match status" value="1"/>
</dbReference>
<dbReference type="CDD" id="cd11770">
    <property type="entry name" value="SH3_Nephrocystin"/>
    <property type="match status" value="1"/>
</dbReference>
<dbReference type="PANTHER" id="PTHR15176:SF1">
    <property type="entry name" value="NEPHROCYSTIN-1"/>
    <property type="match status" value="1"/>
</dbReference>
<sequence>MTFSLSAAALVSLATVVAPLRKATSAMSIQMTGRRSRRAPLQSALRRGRELREQVETLLQESKTVKALDSEKRKSLSERCLELKKSVDENTLTLQNLKKSDEPAPVGNYNQRKEEEEKQLFELSQQLEKLATVLNQNNVVKDSSMNLKKNGSPEEQQKNEETENEEGESTQNDDDDEEEQDSENDEDDEDDDESKLDGSFNTEFIALGDFAAQQEGDLTFKKEEVLLIIEKKPDGWWLAKNSKGEKGLVPKTYLTAKDKEEEPSEEETDEDIEVADETAGGVDILKRTDSHWSAVKKALTENNTLDALTTMGAVPAGFRPSTLAQLLDEGNQFQASSFLQPVLTPSNLSFQDLVWSPEKGSIQPRPTRISLVMTLWNCKGIPFPGISIQVLSRHIRLCLFDGNQILSNIHTVRVTWQPKNPKTWTFSPRVSGILPCILDGDCFIRSNNPSPDIGLLFELGITYHNSTGERGELSCGWAFLKLFDSSGFPIPSKTYELFLNGGTPYEKRVEVDPSISRRASSNVFQHMITLRKQPQLLVKLRSISTRSKGILNLLPEVLIGSMCYMHLILFYRQILGDVLLKDRPNVQHADLISNPILATFPKLMEQPDIMDALRSSWAEKESTLKRSEKRDGEFLKSVFILVYHDTVYPLLQSVSLPEYKWAEEESEGTRWRIIAEFLKKNRERGGSLSSLLSLESPHKAFDVMETAYDFLGEARKNSPLI</sequence>
<dbReference type="OMA" id="CYLIALM"/>
<evidence type="ECO:0000256" key="8">
    <source>
        <dbReference type="ARBA" id="ARBA00022782"/>
    </source>
</evidence>
<evidence type="ECO:0000256" key="2">
    <source>
        <dbReference type="ARBA" id="ARBA00004435"/>
    </source>
</evidence>
<dbReference type="InterPro" id="IPR030642">
    <property type="entry name" value="NPHP1_SH3"/>
</dbReference>
<dbReference type="InParanoid" id="A0A6P9CKG4"/>
<dbReference type="SMART" id="SM00326">
    <property type="entry name" value="SH3"/>
    <property type="match status" value="1"/>
</dbReference>
<dbReference type="FunFam" id="2.30.30.40:FF:000171">
    <property type="entry name" value="Nephrocystin 1"/>
    <property type="match status" value="1"/>
</dbReference>
<accession>A0A6P9CKG4</accession>
<dbReference type="PANTHER" id="PTHR15176">
    <property type="entry name" value="NEPHROCYSTIN"/>
    <property type="match status" value="1"/>
</dbReference>
<protein>
    <recommendedName>
        <fullName evidence="17">Nephrocystin-1</fullName>
    </recommendedName>
</protein>
<dbReference type="Gene3D" id="2.30.30.40">
    <property type="entry name" value="SH3 Domains"/>
    <property type="match status" value="1"/>
</dbReference>
<dbReference type="InterPro" id="IPR036028">
    <property type="entry name" value="SH3-like_dom_sf"/>
</dbReference>
<dbReference type="RefSeq" id="XP_034283409.1">
    <property type="nucleotide sequence ID" value="XM_034427518.2"/>
</dbReference>
<dbReference type="GeneID" id="117671569"/>
<keyword evidence="4" id="KW-0796">Tight junction</keyword>
<dbReference type="GO" id="GO:0090251">
    <property type="term" value="P:protein localization involved in establishment of planar polarity"/>
    <property type="evidence" value="ECO:0007669"/>
    <property type="project" value="TreeGrafter"/>
</dbReference>
<keyword evidence="13" id="KW-0969">Cilium</keyword>
<dbReference type="GO" id="GO:0005912">
    <property type="term" value="C:adherens junction"/>
    <property type="evidence" value="ECO:0007669"/>
    <property type="project" value="UniProtKB-SubCell"/>
</dbReference>
<evidence type="ECO:0000256" key="18">
    <source>
        <dbReference type="PROSITE-ProRule" id="PRU00192"/>
    </source>
</evidence>
<evidence type="ECO:0000256" key="10">
    <source>
        <dbReference type="ARBA" id="ARBA00022871"/>
    </source>
</evidence>
<comment type="subcellular location">
    <subcellularLocation>
        <location evidence="3">Cell junction</location>
        <location evidence="3">Adherens junction</location>
    </subcellularLocation>
    <subcellularLocation>
        <location evidence="2">Cell junction</location>
        <location evidence="2">Tight junction</location>
    </subcellularLocation>
    <subcellularLocation>
        <location evidence="1">Cytoplasm</location>
        <location evidence="1">Cytoskeleton</location>
        <location evidence="1">Cilium axoneme</location>
    </subcellularLocation>
</comment>
<dbReference type="OrthoDB" id="5340910at2759"/>
<dbReference type="GO" id="GO:0030030">
    <property type="term" value="P:cell projection organization"/>
    <property type="evidence" value="ECO:0007669"/>
    <property type="project" value="UniProtKB-KW"/>
</dbReference>
<feature type="compositionally biased region" description="Basic and acidic residues" evidence="19">
    <location>
        <begin position="151"/>
        <end position="161"/>
    </location>
</feature>
<evidence type="ECO:0000256" key="7">
    <source>
        <dbReference type="ARBA" id="ARBA00022553"/>
    </source>
</evidence>
<keyword evidence="10" id="KW-0744">Spermatogenesis</keyword>
<dbReference type="GO" id="GO:0030154">
    <property type="term" value="P:cell differentiation"/>
    <property type="evidence" value="ECO:0007669"/>
    <property type="project" value="UniProtKB-KW"/>
</dbReference>
<evidence type="ECO:0000259" key="21">
    <source>
        <dbReference type="PROSITE" id="PS50002"/>
    </source>
</evidence>
<name>A0A6P9CKG4_PANGU</name>
<feature type="domain" description="SH3" evidence="21">
    <location>
        <begin position="199"/>
        <end position="259"/>
    </location>
</feature>
<dbReference type="Pfam" id="PF00018">
    <property type="entry name" value="SH3_1"/>
    <property type="match status" value="1"/>
</dbReference>
<dbReference type="SUPFAM" id="SSF50044">
    <property type="entry name" value="SH3-domain"/>
    <property type="match status" value="1"/>
</dbReference>
<evidence type="ECO:0000256" key="19">
    <source>
        <dbReference type="SAM" id="MobiDB-lite"/>
    </source>
</evidence>
<evidence type="ECO:0000256" key="15">
    <source>
        <dbReference type="ARBA" id="ARBA00023273"/>
    </source>
</evidence>
<dbReference type="AlphaFoldDB" id="A0A6P9CKG4"/>
<keyword evidence="9" id="KW-0970">Cilium biogenesis/degradation</keyword>
<evidence type="ECO:0000256" key="17">
    <source>
        <dbReference type="ARBA" id="ARBA00073391"/>
    </source>
</evidence>
<dbReference type="InterPro" id="IPR001452">
    <property type="entry name" value="SH3_domain"/>
</dbReference>
<organism evidence="22 23">
    <name type="scientific">Pantherophis guttatus</name>
    <name type="common">Corn snake</name>
    <name type="synonym">Elaphe guttata</name>
    <dbReference type="NCBI Taxonomy" id="94885"/>
    <lineage>
        <taxon>Eukaryota</taxon>
        <taxon>Metazoa</taxon>
        <taxon>Chordata</taxon>
        <taxon>Craniata</taxon>
        <taxon>Vertebrata</taxon>
        <taxon>Euteleostomi</taxon>
        <taxon>Lepidosauria</taxon>
        <taxon>Squamata</taxon>
        <taxon>Bifurcata</taxon>
        <taxon>Unidentata</taxon>
        <taxon>Episquamata</taxon>
        <taxon>Toxicofera</taxon>
        <taxon>Serpentes</taxon>
        <taxon>Colubroidea</taxon>
        <taxon>Colubridae</taxon>
        <taxon>Colubrinae</taxon>
        <taxon>Pantherophis</taxon>
    </lineage>
</organism>
<evidence type="ECO:0000256" key="1">
    <source>
        <dbReference type="ARBA" id="ARBA00004430"/>
    </source>
</evidence>
<evidence type="ECO:0000256" key="6">
    <source>
        <dbReference type="ARBA" id="ARBA00022490"/>
    </source>
</evidence>
<dbReference type="Proteomes" id="UP001652622">
    <property type="component" value="Unplaced"/>
</dbReference>
<evidence type="ECO:0000256" key="9">
    <source>
        <dbReference type="ARBA" id="ARBA00022794"/>
    </source>
</evidence>
<keyword evidence="6" id="KW-0963">Cytoplasm</keyword>
<evidence type="ECO:0000256" key="4">
    <source>
        <dbReference type="ARBA" id="ARBA00022427"/>
    </source>
</evidence>
<keyword evidence="12" id="KW-0175">Coiled coil</keyword>
<keyword evidence="14" id="KW-0206">Cytoskeleton</keyword>
<evidence type="ECO:0000256" key="11">
    <source>
        <dbReference type="ARBA" id="ARBA00022949"/>
    </source>
</evidence>